<dbReference type="AlphaFoldDB" id="A0A5E4YQT2"/>
<name>A0A5E4YQT2_9BURK</name>
<evidence type="ECO:0000256" key="1">
    <source>
        <dbReference type="SAM" id="MobiDB-lite"/>
    </source>
</evidence>
<keyword evidence="3" id="KW-1185">Reference proteome</keyword>
<proteinExistence type="predicted"/>
<protein>
    <submittedName>
        <fullName evidence="2">Uncharacterized protein</fullName>
    </submittedName>
</protein>
<gene>
    <name evidence="2" type="ORF">PAQ31011_04685</name>
</gene>
<evidence type="ECO:0000313" key="2">
    <source>
        <dbReference type="EMBL" id="VVE50610.1"/>
    </source>
</evidence>
<evidence type="ECO:0000313" key="3">
    <source>
        <dbReference type="Proteomes" id="UP000366819"/>
    </source>
</evidence>
<organism evidence="2 3">
    <name type="scientific">Pandoraea aquatica</name>
    <dbReference type="NCBI Taxonomy" id="2508290"/>
    <lineage>
        <taxon>Bacteria</taxon>
        <taxon>Pseudomonadati</taxon>
        <taxon>Pseudomonadota</taxon>
        <taxon>Betaproteobacteria</taxon>
        <taxon>Burkholderiales</taxon>
        <taxon>Burkholderiaceae</taxon>
        <taxon>Pandoraea</taxon>
    </lineage>
</organism>
<feature type="compositionally biased region" description="Low complexity" evidence="1">
    <location>
        <begin position="489"/>
        <end position="502"/>
    </location>
</feature>
<feature type="region of interest" description="Disordered" evidence="1">
    <location>
        <begin position="470"/>
        <end position="502"/>
    </location>
</feature>
<accession>A0A5E4YQT2</accession>
<dbReference type="Proteomes" id="UP000366819">
    <property type="component" value="Unassembled WGS sequence"/>
</dbReference>
<dbReference type="RefSeq" id="WP_150578030.1">
    <property type="nucleotide sequence ID" value="NZ_CABPSN010000009.1"/>
</dbReference>
<dbReference type="OrthoDB" id="9155649at2"/>
<dbReference type="EMBL" id="CABPSN010000009">
    <property type="protein sequence ID" value="VVE50610.1"/>
    <property type="molecule type" value="Genomic_DNA"/>
</dbReference>
<reference evidence="2 3" key="1">
    <citation type="submission" date="2019-08" db="EMBL/GenBank/DDBJ databases">
        <authorList>
            <person name="Peeters C."/>
        </authorList>
    </citation>
    <scope>NUCLEOTIDE SEQUENCE [LARGE SCALE GENOMIC DNA]</scope>
    <source>
        <strain evidence="2 3">LMG 31011</strain>
    </source>
</reference>
<sequence>MFVVPQPNGTYFVIGPVPSSTSSWVPVSGTGVILSHIPIDLSRVQQASMAASLIDEAPSPATDLPVGTECLPMAQVARLQEVSVPPEAAVPESTAATSTSRPAARERFAITAAQMREARRMPNEFKIVCARRLRLHRPDLSSDQIQAISGATTLPLARDAAYNGSMDALRDILTELPREDDEGALAYATRVHMRHPKLPLVNLDMLSGAGLPTLRAHLSSGDPNTTLDQVLTAVPRNPEETLRQHARHLRSQFPHLLKSQLARITGSSACNIGGDPKLAVLSDKERQIRDEIPRDPGESGTRHALRILAAQPSLSPRQVANITGLDENNIRQKLRMQRARASTNSTTATAAAAMAAFLVHKASTGEAPQRRTLETSIRYALRLHLHNRDLSTEQLAAASGATLEQIGACTAFRRSEAELVAVGVKWPRDADESRLRYGLRLLSSDPSLLEEEAAVLADVNAGSLRRTVRNADSAVDHSGQSSTSEARLTAPPAAPSSNATPT</sequence>